<gene>
    <name evidence="2" type="ORF">DIW82_08715</name>
</gene>
<reference evidence="2 3" key="1">
    <citation type="journal article" date="2018" name="Nat. Biotechnol.">
        <title>A standardized bacterial taxonomy based on genome phylogeny substantially revises the tree of life.</title>
        <authorList>
            <person name="Parks D.H."/>
            <person name="Chuvochina M."/>
            <person name="Waite D.W."/>
            <person name="Rinke C."/>
            <person name="Skarshewski A."/>
            <person name="Chaumeil P.A."/>
            <person name="Hugenholtz P."/>
        </authorList>
    </citation>
    <scope>NUCLEOTIDE SEQUENCE [LARGE SCALE GENOMIC DNA]</scope>
    <source>
        <strain evidence="2">UBA11247</strain>
    </source>
</reference>
<feature type="non-terminal residue" evidence="2">
    <location>
        <position position="1"/>
    </location>
</feature>
<organism evidence="2 3">
    <name type="scientific">Corynebacterium nuruki</name>
    <dbReference type="NCBI Taxonomy" id="1032851"/>
    <lineage>
        <taxon>Bacteria</taxon>
        <taxon>Bacillati</taxon>
        <taxon>Actinomycetota</taxon>
        <taxon>Actinomycetes</taxon>
        <taxon>Mycobacteriales</taxon>
        <taxon>Corynebacteriaceae</taxon>
        <taxon>Corynebacterium</taxon>
    </lineage>
</organism>
<evidence type="ECO:0000313" key="3">
    <source>
        <dbReference type="Proteomes" id="UP000261739"/>
    </source>
</evidence>
<dbReference type="Proteomes" id="UP000261739">
    <property type="component" value="Unassembled WGS sequence"/>
</dbReference>
<sequence length="71" mass="7522">TDQQVSGDRGVGQGRLRCVRHLFSLSVEWTVVGHLSTPGCCGAVGTSLAFLAAVPVALALVVQLVRMRMEN</sequence>
<evidence type="ECO:0000313" key="2">
    <source>
        <dbReference type="EMBL" id="HCT14849.1"/>
    </source>
</evidence>
<keyword evidence="1" id="KW-0472">Membrane</keyword>
<dbReference type="RefSeq" id="WP_273052082.1">
    <property type="nucleotide sequence ID" value="NZ_DAITTW010000169.1"/>
</dbReference>
<dbReference type="EMBL" id="DQID01000227">
    <property type="protein sequence ID" value="HCT14849.1"/>
    <property type="molecule type" value="Genomic_DNA"/>
</dbReference>
<keyword evidence="1" id="KW-1133">Transmembrane helix</keyword>
<proteinExistence type="predicted"/>
<keyword evidence="1" id="KW-0812">Transmembrane</keyword>
<accession>A0A3D4T002</accession>
<evidence type="ECO:0000256" key="1">
    <source>
        <dbReference type="SAM" id="Phobius"/>
    </source>
</evidence>
<feature type="transmembrane region" description="Helical" evidence="1">
    <location>
        <begin position="43"/>
        <end position="65"/>
    </location>
</feature>
<name>A0A3D4T002_9CORY</name>
<dbReference type="AlphaFoldDB" id="A0A3D4T002"/>
<protein>
    <submittedName>
        <fullName evidence="2">Uncharacterized protein</fullName>
    </submittedName>
</protein>
<comment type="caution">
    <text evidence="2">The sequence shown here is derived from an EMBL/GenBank/DDBJ whole genome shotgun (WGS) entry which is preliminary data.</text>
</comment>